<keyword evidence="8 12" id="KW-0804">Transcription</keyword>
<keyword evidence="7 12" id="KW-0238">DNA-binding</keyword>
<comment type="caution">
    <text evidence="16">The sequence shown here is derived from an EMBL/GenBank/DDBJ whole genome shotgun (WGS) entry which is preliminary data.</text>
</comment>
<proteinExistence type="inferred from homology"/>
<dbReference type="CDD" id="cd06157">
    <property type="entry name" value="NR_LBD"/>
    <property type="match status" value="1"/>
</dbReference>
<evidence type="ECO:0000256" key="13">
    <source>
        <dbReference type="SAM" id="MobiDB-lite"/>
    </source>
</evidence>
<evidence type="ECO:0000256" key="5">
    <source>
        <dbReference type="ARBA" id="ARBA00022833"/>
    </source>
</evidence>
<evidence type="ECO:0000256" key="9">
    <source>
        <dbReference type="ARBA" id="ARBA00023170"/>
    </source>
</evidence>
<evidence type="ECO:0000256" key="3">
    <source>
        <dbReference type="ARBA" id="ARBA00022723"/>
    </source>
</evidence>
<feature type="domain" description="Nuclear receptor" evidence="14">
    <location>
        <begin position="43"/>
        <end position="118"/>
    </location>
</feature>
<dbReference type="AlphaFoldDB" id="A0A2G5SC44"/>
<dbReference type="OrthoDB" id="5854198at2759"/>
<dbReference type="Gene3D" id="3.30.50.10">
    <property type="entry name" value="Erythroid Transcription Factor GATA-1, subunit A"/>
    <property type="match status" value="1"/>
</dbReference>
<evidence type="ECO:0000256" key="4">
    <source>
        <dbReference type="ARBA" id="ARBA00022771"/>
    </source>
</evidence>
<dbReference type="InterPro" id="IPR052496">
    <property type="entry name" value="Orphan_Nuclear_Rcpt"/>
</dbReference>
<dbReference type="EMBL" id="PDUG01000020">
    <property type="protein sequence ID" value="PIC12668.1"/>
    <property type="molecule type" value="Genomic_DNA"/>
</dbReference>
<dbReference type="SMART" id="SM00430">
    <property type="entry name" value="HOLI"/>
    <property type="match status" value="1"/>
</dbReference>
<dbReference type="Pfam" id="PF00105">
    <property type="entry name" value="zf-C4"/>
    <property type="match status" value="1"/>
</dbReference>
<evidence type="ECO:0008006" key="18">
    <source>
        <dbReference type="Google" id="ProtNLM"/>
    </source>
</evidence>
<evidence type="ECO:0000256" key="10">
    <source>
        <dbReference type="ARBA" id="ARBA00023242"/>
    </source>
</evidence>
<organism evidence="16 17">
    <name type="scientific">Caenorhabditis nigoni</name>
    <dbReference type="NCBI Taxonomy" id="1611254"/>
    <lineage>
        <taxon>Eukaryota</taxon>
        <taxon>Metazoa</taxon>
        <taxon>Ecdysozoa</taxon>
        <taxon>Nematoda</taxon>
        <taxon>Chromadorea</taxon>
        <taxon>Rhabditida</taxon>
        <taxon>Rhabditina</taxon>
        <taxon>Rhabditomorpha</taxon>
        <taxon>Rhabditoidea</taxon>
        <taxon>Rhabditidae</taxon>
        <taxon>Peloderinae</taxon>
        <taxon>Caenorhabditis</taxon>
    </lineage>
</organism>
<dbReference type="PRINTS" id="PR00398">
    <property type="entry name" value="STRDHORMONER"/>
</dbReference>
<dbReference type="PANTHER" id="PTHR47519">
    <property type="entry name" value="NUCLEAR HORMONE RECEPTOR FAMILY MEMBER NHR-31-RELATED"/>
    <property type="match status" value="1"/>
</dbReference>
<feature type="compositionally biased region" description="Low complexity" evidence="13">
    <location>
        <begin position="670"/>
        <end position="691"/>
    </location>
</feature>
<dbReference type="GO" id="GO:0003700">
    <property type="term" value="F:DNA-binding transcription factor activity"/>
    <property type="evidence" value="ECO:0007669"/>
    <property type="project" value="InterPro"/>
</dbReference>
<feature type="region of interest" description="Disordered" evidence="13">
    <location>
        <begin position="625"/>
        <end position="692"/>
    </location>
</feature>
<comment type="similarity">
    <text evidence="2 12">Belongs to the nuclear hormone receptor family.</text>
</comment>
<feature type="region of interest" description="Disordered" evidence="13">
    <location>
        <begin position="424"/>
        <end position="485"/>
    </location>
</feature>
<dbReference type="PROSITE" id="PS51030">
    <property type="entry name" value="NUCLEAR_REC_DBD_2"/>
    <property type="match status" value="1"/>
</dbReference>
<feature type="region of interest" description="Disordered" evidence="13">
    <location>
        <begin position="115"/>
        <end position="140"/>
    </location>
</feature>
<evidence type="ECO:0000259" key="15">
    <source>
        <dbReference type="PROSITE" id="PS51843"/>
    </source>
</evidence>
<protein>
    <recommendedName>
        <fullName evidence="18">Nuclear receptor domain-containing protein</fullName>
    </recommendedName>
</protein>
<feature type="region of interest" description="Disordered" evidence="13">
    <location>
        <begin position="573"/>
        <end position="595"/>
    </location>
</feature>
<keyword evidence="9 12" id="KW-0675">Receptor</keyword>
<feature type="domain" description="NR LBD" evidence="15">
    <location>
        <begin position="186"/>
        <end position="423"/>
    </location>
</feature>
<dbReference type="InterPro" id="IPR001628">
    <property type="entry name" value="Znf_hrmn_rcpt"/>
</dbReference>
<dbReference type="CDD" id="cd06960">
    <property type="entry name" value="NR_DBD_HNF4A"/>
    <property type="match status" value="1"/>
</dbReference>
<evidence type="ECO:0000313" key="16">
    <source>
        <dbReference type="EMBL" id="PIC12668.1"/>
    </source>
</evidence>
<dbReference type="GO" id="GO:0008270">
    <property type="term" value="F:zinc ion binding"/>
    <property type="evidence" value="ECO:0007669"/>
    <property type="project" value="UniProtKB-KW"/>
</dbReference>
<comment type="subcellular location">
    <subcellularLocation>
        <location evidence="1 12">Nucleus</location>
    </subcellularLocation>
</comment>
<feature type="compositionally biased region" description="Polar residues" evidence="13">
    <location>
        <begin position="449"/>
        <end position="462"/>
    </location>
</feature>
<dbReference type="Proteomes" id="UP000230233">
    <property type="component" value="Unassembled WGS sequence"/>
</dbReference>
<evidence type="ECO:0000256" key="8">
    <source>
        <dbReference type="ARBA" id="ARBA00023163"/>
    </source>
</evidence>
<evidence type="ECO:0000256" key="12">
    <source>
        <dbReference type="RuleBase" id="RU004334"/>
    </source>
</evidence>
<reference evidence="17" key="1">
    <citation type="submission" date="2017-10" db="EMBL/GenBank/DDBJ databases">
        <title>Rapid genome shrinkage in a self-fertile nematode reveals novel sperm competition proteins.</title>
        <authorList>
            <person name="Yin D."/>
            <person name="Schwarz E.M."/>
            <person name="Thomas C.G."/>
            <person name="Felde R.L."/>
            <person name="Korf I.F."/>
            <person name="Cutter A.D."/>
            <person name="Schartner C.M."/>
            <person name="Ralston E.J."/>
            <person name="Meyer B.J."/>
            <person name="Haag E.S."/>
        </authorList>
    </citation>
    <scope>NUCLEOTIDE SEQUENCE [LARGE SCALE GENOMIC DNA]</scope>
    <source>
        <strain evidence="17">JU1422</strain>
    </source>
</reference>
<evidence type="ECO:0000256" key="11">
    <source>
        <dbReference type="ARBA" id="ARBA00037512"/>
    </source>
</evidence>
<keyword evidence="10 12" id="KW-0539">Nucleus</keyword>
<dbReference type="Gene3D" id="1.10.565.10">
    <property type="entry name" value="Retinoid X Receptor"/>
    <property type="match status" value="1"/>
</dbReference>
<evidence type="ECO:0000256" key="2">
    <source>
        <dbReference type="ARBA" id="ARBA00005993"/>
    </source>
</evidence>
<dbReference type="InterPro" id="IPR001723">
    <property type="entry name" value="Nuclear_hrmn_rcpt"/>
</dbReference>
<evidence type="ECO:0000256" key="1">
    <source>
        <dbReference type="ARBA" id="ARBA00004123"/>
    </source>
</evidence>
<feature type="compositionally biased region" description="Basic and acidic residues" evidence="13">
    <location>
        <begin position="115"/>
        <end position="124"/>
    </location>
</feature>
<dbReference type="SUPFAM" id="SSF48508">
    <property type="entry name" value="Nuclear receptor ligand-binding domain"/>
    <property type="match status" value="1"/>
</dbReference>
<gene>
    <name evidence="16" type="primary">Cni-nhr-119</name>
    <name evidence="16" type="ORF">B9Z55_028311</name>
</gene>
<dbReference type="InterPro" id="IPR000536">
    <property type="entry name" value="Nucl_hrmn_rcpt_lig-bd"/>
</dbReference>
<dbReference type="Pfam" id="PF00104">
    <property type="entry name" value="Hormone_recep"/>
    <property type="match status" value="1"/>
</dbReference>
<dbReference type="InterPro" id="IPR013088">
    <property type="entry name" value="Znf_NHR/GATA"/>
</dbReference>
<dbReference type="STRING" id="1611254.A0A2G5SC44"/>
<dbReference type="GO" id="GO:0005634">
    <property type="term" value="C:nucleus"/>
    <property type="evidence" value="ECO:0007669"/>
    <property type="project" value="UniProtKB-SubCell"/>
</dbReference>
<dbReference type="PANTHER" id="PTHR47519:SF4">
    <property type="entry name" value="NUCLEAR HORMONE RECEPTOR FAMILY"/>
    <property type="match status" value="1"/>
</dbReference>
<evidence type="ECO:0000256" key="6">
    <source>
        <dbReference type="ARBA" id="ARBA00023015"/>
    </source>
</evidence>
<dbReference type="PROSITE" id="PS51843">
    <property type="entry name" value="NR_LBD"/>
    <property type="match status" value="1"/>
</dbReference>
<sequence length="712" mass="79765">MYACLSKLSLKMGKVDTSSLENMAASISRKSSLSQIATHSGSSDTCRVCGDGNAKTHYGVVTCFGCKGFFRRTLKRPSEYACRHNGNCVVDRHERNSCRYCRFKKCIEVGMDPKAVRPDRDATGRHYQGRQRRSKLSAEDEGEVDAEWMRKLPVDMRTTLMQLLNIDLIVGGGDGHTEPSKIYPLPFATSIKQLLEDPTLLDGKRTEMRYEAFREINPEELPCIAHRRLIAMIDWADHLFDMMDVNNMDDKVAIVKASYGPLMIFSLCANTARHKQQDIVCLSTFGYIARYAPNSWAEPYHFGNQLAERCIDELIDPLRKMNLKEEEITLLKAIVVLNPYLKTLTQDGSEAIMDLRDRIQETLYHVVRETHPKEVASSRFGNLLLFLPSVMMLGRLVMENLSFVDSFGQMNDRLVHDLLQEAPKVEHSPNNGSPPQGSMDTSPSPPINGHTSQDEQLGQSNGLARRHSEPRMVHSSSSSSIESLNSYQSDTAASYQNQIGTLPYNLSCNSLPAQVNDFGVSLNGASSMPNLEMAECDPDYNVTITPDMYGDMRQAMNVAHGGGMEIDDVQQQQNNGGMTPNMERRDSMQHPQSPTTAPMFYISTVESTKHKFTVTTTSYDRFQNGANGHAYGENGANGYPQPGMPQQSGSFGQMPSTNQHEPLCKTNSLPPQYMTPQQSQPQQQNQPDYNQVMYQNQMECDDANYINFNPPS</sequence>
<dbReference type="SUPFAM" id="SSF57716">
    <property type="entry name" value="Glucocorticoid receptor-like (DNA-binding domain)"/>
    <property type="match status" value="1"/>
</dbReference>
<feature type="compositionally biased region" description="Polar residues" evidence="13">
    <location>
        <begin position="428"/>
        <end position="442"/>
    </location>
</feature>
<dbReference type="GO" id="GO:0000978">
    <property type="term" value="F:RNA polymerase II cis-regulatory region sequence-specific DNA binding"/>
    <property type="evidence" value="ECO:0007669"/>
    <property type="project" value="InterPro"/>
</dbReference>
<evidence type="ECO:0000259" key="14">
    <source>
        <dbReference type="PROSITE" id="PS51030"/>
    </source>
</evidence>
<name>A0A2G5SC44_9PELO</name>
<dbReference type="FunFam" id="3.30.50.10:FF:000030">
    <property type="entry name" value="Nuclear Hormone Receptor family"/>
    <property type="match status" value="1"/>
</dbReference>
<keyword evidence="5 12" id="KW-0862">Zinc</keyword>
<keyword evidence="17" id="KW-1185">Reference proteome</keyword>
<evidence type="ECO:0000313" key="17">
    <source>
        <dbReference type="Proteomes" id="UP000230233"/>
    </source>
</evidence>
<dbReference type="SMART" id="SM00399">
    <property type="entry name" value="ZnF_C4"/>
    <property type="match status" value="1"/>
</dbReference>
<dbReference type="InterPro" id="IPR035500">
    <property type="entry name" value="NHR-like_dom_sf"/>
</dbReference>
<keyword evidence="6 12" id="KW-0805">Transcription regulation</keyword>
<evidence type="ECO:0000256" key="7">
    <source>
        <dbReference type="ARBA" id="ARBA00023125"/>
    </source>
</evidence>
<dbReference type="PROSITE" id="PS00031">
    <property type="entry name" value="NUCLEAR_REC_DBD_1"/>
    <property type="match status" value="1"/>
</dbReference>
<accession>A0A2G5SC44</accession>
<keyword evidence="4 12" id="KW-0863">Zinc-finger</keyword>
<dbReference type="PRINTS" id="PR00047">
    <property type="entry name" value="STROIDFINGER"/>
</dbReference>
<dbReference type="InterPro" id="IPR049636">
    <property type="entry name" value="HNF4-like_DBD"/>
</dbReference>
<keyword evidence="3 12" id="KW-0479">Metal-binding</keyword>
<feature type="compositionally biased region" description="Polar residues" evidence="13">
    <location>
        <begin position="644"/>
        <end position="669"/>
    </location>
</feature>
<comment type="function">
    <text evidence="11">Orphan nuclear receptor.</text>
</comment>
<feature type="compositionally biased region" description="Low complexity" evidence="13">
    <location>
        <begin position="475"/>
        <end position="485"/>
    </location>
</feature>